<protein>
    <recommendedName>
        <fullName evidence="6">mRNA cap-binding protein</fullName>
    </recommendedName>
</protein>
<keyword evidence="3" id="KW-0810">Translation regulation</keyword>
<dbReference type="GO" id="GO:0006417">
    <property type="term" value="P:regulation of translation"/>
    <property type="evidence" value="ECO:0007669"/>
    <property type="project" value="UniProtKB-KW"/>
</dbReference>
<evidence type="ECO:0000313" key="8">
    <source>
        <dbReference type="EMBL" id="CAD1827549.1"/>
    </source>
</evidence>
<dbReference type="InterPro" id="IPR001040">
    <property type="entry name" value="TIF_eIF_4E"/>
</dbReference>
<evidence type="ECO:0000256" key="5">
    <source>
        <dbReference type="ARBA" id="ARBA00025991"/>
    </source>
</evidence>
<dbReference type="PANTHER" id="PTHR11960:SF18">
    <property type="entry name" value="EUKARYOTIC TRANSLATION INITIATION FACTOR 4E HOMOLOGOUS PROTEIN, ISOFORM B"/>
    <property type="match status" value="1"/>
</dbReference>
<sequence length="187" mass="21265">MELRQQRFQQTKLDTIEKMEPMEKKDAEISGVIVPPPPAVAAGGATPTDAESEVEDYERQARELKAGLHPLKHKFVFWYTRRAPGVRSQTSYEDNIKTLVDFSTVEGFWVCYCHLARPSSLPSPTDLHLFKEGIRPLWEDAANCNGGKWIIRFKKIVSGRFWEDLVSIWVLSAIEVLLMLLASCLTT</sequence>
<dbReference type="AlphaFoldDB" id="A0A6V7P9P4"/>
<proteinExistence type="inferred from homology"/>
<evidence type="ECO:0000256" key="3">
    <source>
        <dbReference type="ARBA" id="ARBA00022845"/>
    </source>
</evidence>
<keyword evidence="4 7" id="KW-0648">Protein biosynthesis</keyword>
<gene>
    <name evidence="8" type="ORF">CB5_LOCUS10760</name>
</gene>
<dbReference type="SUPFAM" id="SSF55418">
    <property type="entry name" value="eIF4e-like"/>
    <property type="match status" value="1"/>
</dbReference>
<evidence type="ECO:0000256" key="6">
    <source>
        <dbReference type="ARBA" id="ARBA00030245"/>
    </source>
</evidence>
<keyword evidence="2 7" id="KW-0396">Initiation factor</keyword>
<evidence type="ECO:0000256" key="2">
    <source>
        <dbReference type="ARBA" id="ARBA00022540"/>
    </source>
</evidence>
<comment type="similarity">
    <text evidence="1 7">Belongs to the eukaryotic initiation factor 4E family.</text>
</comment>
<dbReference type="InterPro" id="IPR019770">
    <property type="entry name" value="TIF_eIF_4E_CS"/>
</dbReference>
<dbReference type="GO" id="GO:0003743">
    <property type="term" value="F:translation initiation factor activity"/>
    <property type="evidence" value="ECO:0007669"/>
    <property type="project" value="UniProtKB-KW"/>
</dbReference>
<comment type="subunit">
    <text evidence="5">EIF4F is a multi-subunit complex, the composition of which varies with external and internal environmental conditions. It is composed of at least EIF4A, EIF4E and EIF4G. EIF4E is also known to interact with other partners. In higher plants two isoforms of EIF4F have been identified, named isoform EIF4F and isoform EIF(iso)4F. Isoform EIF4F has subunits p220 and p26, whereas isoform EIF(iso)4F has subunits p82 and p28.</text>
</comment>
<keyword evidence="7" id="KW-0694">RNA-binding</keyword>
<accession>A0A6V7P9P4</accession>
<reference evidence="8" key="1">
    <citation type="submission" date="2020-07" db="EMBL/GenBank/DDBJ databases">
        <authorList>
            <person name="Lin J."/>
        </authorList>
    </citation>
    <scope>NUCLEOTIDE SEQUENCE</scope>
</reference>
<dbReference type="PANTHER" id="PTHR11960">
    <property type="entry name" value="EUKARYOTIC TRANSLATION INITIATION FACTOR 4E RELATED"/>
    <property type="match status" value="1"/>
</dbReference>
<dbReference type="GO" id="GO:0000340">
    <property type="term" value="F:RNA 7-methylguanosine cap binding"/>
    <property type="evidence" value="ECO:0007669"/>
    <property type="project" value="TreeGrafter"/>
</dbReference>
<dbReference type="Pfam" id="PF01652">
    <property type="entry name" value="IF4E"/>
    <property type="match status" value="1"/>
</dbReference>
<evidence type="ECO:0000256" key="7">
    <source>
        <dbReference type="RuleBase" id="RU004374"/>
    </source>
</evidence>
<dbReference type="InterPro" id="IPR023398">
    <property type="entry name" value="TIF_eIF4e-like"/>
</dbReference>
<dbReference type="Gene3D" id="3.30.760.10">
    <property type="entry name" value="RNA Cap, Translation Initiation Factor Eif4e"/>
    <property type="match status" value="1"/>
</dbReference>
<name>A0A6V7P9P4_ANACO</name>
<dbReference type="PROSITE" id="PS00813">
    <property type="entry name" value="IF4E"/>
    <property type="match status" value="1"/>
</dbReference>
<dbReference type="EMBL" id="LR862146">
    <property type="protein sequence ID" value="CAD1827549.1"/>
    <property type="molecule type" value="Genomic_DNA"/>
</dbReference>
<evidence type="ECO:0000256" key="1">
    <source>
        <dbReference type="ARBA" id="ARBA00009860"/>
    </source>
</evidence>
<dbReference type="GO" id="GO:0016281">
    <property type="term" value="C:eukaryotic translation initiation factor 4F complex"/>
    <property type="evidence" value="ECO:0007669"/>
    <property type="project" value="TreeGrafter"/>
</dbReference>
<organism evidence="8">
    <name type="scientific">Ananas comosus var. bracteatus</name>
    <name type="common">red pineapple</name>
    <dbReference type="NCBI Taxonomy" id="296719"/>
    <lineage>
        <taxon>Eukaryota</taxon>
        <taxon>Viridiplantae</taxon>
        <taxon>Streptophyta</taxon>
        <taxon>Embryophyta</taxon>
        <taxon>Tracheophyta</taxon>
        <taxon>Spermatophyta</taxon>
        <taxon>Magnoliopsida</taxon>
        <taxon>Liliopsida</taxon>
        <taxon>Poales</taxon>
        <taxon>Bromeliaceae</taxon>
        <taxon>Bromelioideae</taxon>
        <taxon>Ananas</taxon>
    </lineage>
</organism>
<evidence type="ECO:0000256" key="4">
    <source>
        <dbReference type="ARBA" id="ARBA00022917"/>
    </source>
</evidence>